<protein>
    <recommendedName>
        <fullName evidence="1">Zinc knuckle CX2CX4HX4C domain-containing protein</fullName>
    </recommendedName>
</protein>
<comment type="caution">
    <text evidence="2">The sequence shown here is derived from an EMBL/GenBank/DDBJ whole genome shotgun (WGS) entry which is preliminary data.</text>
</comment>
<dbReference type="InterPro" id="IPR040256">
    <property type="entry name" value="At4g02000-like"/>
</dbReference>
<organism evidence="2 3">
    <name type="scientific">Acer yangbiense</name>
    <dbReference type="NCBI Taxonomy" id="1000413"/>
    <lineage>
        <taxon>Eukaryota</taxon>
        <taxon>Viridiplantae</taxon>
        <taxon>Streptophyta</taxon>
        <taxon>Embryophyta</taxon>
        <taxon>Tracheophyta</taxon>
        <taxon>Spermatophyta</taxon>
        <taxon>Magnoliopsida</taxon>
        <taxon>eudicotyledons</taxon>
        <taxon>Gunneridae</taxon>
        <taxon>Pentapetalae</taxon>
        <taxon>rosids</taxon>
        <taxon>malvids</taxon>
        <taxon>Sapindales</taxon>
        <taxon>Sapindaceae</taxon>
        <taxon>Hippocastanoideae</taxon>
        <taxon>Acereae</taxon>
        <taxon>Acer</taxon>
    </lineage>
</organism>
<dbReference type="OrthoDB" id="2219495at2759"/>
<sequence length="477" mass="53021">MDPDEISRLCAELSIHGGEEKDTFRAVIPRIWQTTVDIEVVQDNTFLFYFRNSGDRFRIMNAPLICMTKEMGEFIGGCLGDLVDIDVGVTGECFGKYMRLRVTIDVSKPLKRFLRLELKQGEESMLLIRYERLPEYCFHCGILGPSYQFCQLRRESDGLVSGKNFAYGPWLKATGMRDVQQVTGSQVQQPIFGVARQDVQSDGMEDDVPGRGGQFSDVNGFKEQGCKEGFCQEDPNQKSDMQRNDGICPPLVLSDVLVKSDFIFQAGGRVDGNRGSTGSDGKGGAITKKKGKWKRWAREGGVRDVESGDDSVVGNKRLSAVDVVQEMGEFKKKKPNVAFDQESIEISVSINSVDKMDLVTGGLARCDVRLRQWNMDNKRALQVGVRSKKDELASVYGTGDCVDWKNYRKLNPLCLICCQREETSLHALWRCSALKGVRSCTEKLGPGHDLVSKKPAAVFQCCGAGGWNCGLGSYLLD</sequence>
<name>A0A5C7IJI6_9ROSI</name>
<dbReference type="Proteomes" id="UP000323000">
    <property type="component" value="Chromosome 2"/>
</dbReference>
<dbReference type="EMBL" id="VAHF01000002">
    <property type="protein sequence ID" value="TXG69285.1"/>
    <property type="molecule type" value="Genomic_DNA"/>
</dbReference>
<accession>A0A5C7IJI6</accession>
<evidence type="ECO:0000259" key="1">
    <source>
        <dbReference type="Pfam" id="PF14392"/>
    </source>
</evidence>
<keyword evidence="3" id="KW-1185">Reference proteome</keyword>
<evidence type="ECO:0000313" key="2">
    <source>
        <dbReference type="EMBL" id="TXG69285.1"/>
    </source>
</evidence>
<dbReference type="AlphaFoldDB" id="A0A5C7IJI6"/>
<reference evidence="3" key="1">
    <citation type="journal article" date="2019" name="Gigascience">
        <title>De novo genome assembly of the endangered Acer yangbiense, a plant species with extremely small populations endemic to Yunnan Province, China.</title>
        <authorList>
            <person name="Yang J."/>
            <person name="Wariss H.M."/>
            <person name="Tao L."/>
            <person name="Zhang R."/>
            <person name="Yun Q."/>
            <person name="Hollingsworth P."/>
            <person name="Dao Z."/>
            <person name="Luo G."/>
            <person name="Guo H."/>
            <person name="Ma Y."/>
            <person name="Sun W."/>
        </authorList>
    </citation>
    <scope>NUCLEOTIDE SEQUENCE [LARGE SCALE GENOMIC DNA]</scope>
    <source>
        <strain evidence="3">cv. Malutang</strain>
    </source>
</reference>
<dbReference type="PANTHER" id="PTHR31286:SF167">
    <property type="entry name" value="OS09G0268800 PROTEIN"/>
    <property type="match status" value="1"/>
</dbReference>
<dbReference type="InterPro" id="IPR025836">
    <property type="entry name" value="Zn_knuckle_CX2CX4HX4C"/>
</dbReference>
<dbReference type="PANTHER" id="PTHR31286">
    <property type="entry name" value="GLYCINE-RICH CELL WALL STRUCTURAL PROTEIN 1.8-LIKE"/>
    <property type="match status" value="1"/>
</dbReference>
<evidence type="ECO:0000313" key="3">
    <source>
        <dbReference type="Proteomes" id="UP000323000"/>
    </source>
</evidence>
<gene>
    <name evidence="2" type="ORF">EZV62_004220</name>
</gene>
<feature type="domain" description="Zinc knuckle CX2CX4HX4C" evidence="1">
    <location>
        <begin position="104"/>
        <end position="151"/>
    </location>
</feature>
<dbReference type="Pfam" id="PF14392">
    <property type="entry name" value="zf-CCHC_4"/>
    <property type="match status" value="1"/>
</dbReference>
<proteinExistence type="predicted"/>